<dbReference type="EMBL" id="JAAAHY010003822">
    <property type="protein sequence ID" value="KAF9937425.1"/>
    <property type="molecule type" value="Genomic_DNA"/>
</dbReference>
<name>A0A9P6LTH2_MORAP</name>
<accession>A0A9P6LTH2</accession>
<dbReference type="PANTHER" id="PTHR45398">
    <property type="match status" value="1"/>
</dbReference>
<dbReference type="Proteomes" id="UP000738359">
    <property type="component" value="Unassembled WGS sequence"/>
</dbReference>
<comment type="caution">
    <text evidence="2">The sequence shown here is derived from an EMBL/GenBank/DDBJ whole genome shotgun (WGS) entry which is preliminary data.</text>
</comment>
<feature type="domain" description="Condensation" evidence="1">
    <location>
        <begin position="2"/>
        <end position="145"/>
    </location>
</feature>
<organism evidence="2 3">
    <name type="scientific">Mortierella alpina</name>
    <name type="common">Oleaginous fungus</name>
    <name type="synonym">Mortierella renispora</name>
    <dbReference type="NCBI Taxonomy" id="64518"/>
    <lineage>
        <taxon>Eukaryota</taxon>
        <taxon>Fungi</taxon>
        <taxon>Fungi incertae sedis</taxon>
        <taxon>Mucoromycota</taxon>
        <taxon>Mortierellomycotina</taxon>
        <taxon>Mortierellomycetes</taxon>
        <taxon>Mortierellales</taxon>
        <taxon>Mortierellaceae</taxon>
        <taxon>Mortierella</taxon>
    </lineage>
</organism>
<keyword evidence="3" id="KW-1185">Reference proteome</keyword>
<evidence type="ECO:0000259" key="1">
    <source>
        <dbReference type="Pfam" id="PF00668"/>
    </source>
</evidence>
<dbReference type="OrthoDB" id="416786at2759"/>
<dbReference type="InterPro" id="IPR001242">
    <property type="entry name" value="Condensation_dom"/>
</dbReference>
<dbReference type="Pfam" id="PF00668">
    <property type="entry name" value="Condensation"/>
    <property type="match status" value="1"/>
</dbReference>
<dbReference type="PANTHER" id="PTHR45398:SF1">
    <property type="entry name" value="ENZYME, PUTATIVE (JCVI)-RELATED"/>
    <property type="match status" value="1"/>
</dbReference>
<dbReference type="AlphaFoldDB" id="A0A9P6LTH2"/>
<feature type="non-terminal residue" evidence="2">
    <location>
        <position position="148"/>
    </location>
</feature>
<dbReference type="SUPFAM" id="SSF52777">
    <property type="entry name" value="CoA-dependent acyltransferases"/>
    <property type="match status" value="1"/>
</dbReference>
<dbReference type="InterPro" id="IPR023213">
    <property type="entry name" value="CAT-like_dom_sf"/>
</dbReference>
<gene>
    <name evidence="2" type="ORF">BGZ70_006679</name>
</gene>
<protein>
    <recommendedName>
        <fullName evidence="1">Condensation domain-containing protein</fullName>
    </recommendedName>
</protein>
<evidence type="ECO:0000313" key="2">
    <source>
        <dbReference type="EMBL" id="KAF9937425.1"/>
    </source>
</evidence>
<proteinExistence type="predicted"/>
<dbReference type="GO" id="GO:0003824">
    <property type="term" value="F:catalytic activity"/>
    <property type="evidence" value="ECO:0007669"/>
    <property type="project" value="InterPro"/>
</dbReference>
<evidence type="ECO:0000313" key="3">
    <source>
        <dbReference type="Proteomes" id="UP000738359"/>
    </source>
</evidence>
<sequence length="148" mass="16528">MDGLSEIYHVPLASRLHGSLDHAALEKALSALLCRHESLRTVFVAADGEPQVRLLPPDHVFPLTIHDLRGEQDKEMIAKQLTTQEAKTPFDLEKGPLVRAQVIRLADDEHVLSMTMHHIITDGWSMGVIFREVNMLYAAYTSGLPNPL</sequence>
<dbReference type="Gene3D" id="3.30.559.10">
    <property type="entry name" value="Chloramphenicol acetyltransferase-like domain"/>
    <property type="match status" value="1"/>
</dbReference>
<reference evidence="2" key="1">
    <citation type="journal article" date="2020" name="Fungal Divers.">
        <title>Resolving the Mortierellaceae phylogeny through synthesis of multi-gene phylogenetics and phylogenomics.</title>
        <authorList>
            <person name="Vandepol N."/>
            <person name="Liber J."/>
            <person name="Desiro A."/>
            <person name="Na H."/>
            <person name="Kennedy M."/>
            <person name="Barry K."/>
            <person name="Grigoriev I.V."/>
            <person name="Miller A.N."/>
            <person name="O'Donnell K."/>
            <person name="Stajich J.E."/>
            <person name="Bonito G."/>
        </authorList>
    </citation>
    <scope>NUCLEOTIDE SEQUENCE</scope>
    <source>
        <strain evidence="2">CK1249</strain>
    </source>
</reference>